<organism evidence="3 4">
    <name type="scientific">Cupriavidus basilensis</name>
    <dbReference type="NCBI Taxonomy" id="68895"/>
    <lineage>
        <taxon>Bacteria</taxon>
        <taxon>Pseudomonadati</taxon>
        <taxon>Pseudomonadota</taxon>
        <taxon>Betaproteobacteria</taxon>
        <taxon>Burkholderiales</taxon>
        <taxon>Burkholderiaceae</taxon>
        <taxon>Cupriavidus</taxon>
    </lineage>
</organism>
<dbReference type="EMBL" id="JARJLM010000133">
    <property type="protein sequence ID" value="MDF3832830.1"/>
    <property type="molecule type" value="Genomic_DNA"/>
</dbReference>
<evidence type="ECO:0000259" key="2">
    <source>
        <dbReference type="Pfam" id="PF21197"/>
    </source>
</evidence>
<dbReference type="Gene3D" id="1.25.40.10">
    <property type="entry name" value="Tetratricopeptide repeat domain"/>
    <property type="match status" value="2"/>
</dbReference>
<evidence type="ECO:0000256" key="1">
    <source>
        <dbReference type="SAM" id="SignalP"/>
    </source>
</evidence>
<dbReference type="NCBIfam" id="TIGR03939">
    <property type="entry name" value="PGA_TPR_OMP"/>
    <property type="match status" value="1"/>
</dbReference>
<dbReference type="InterPro" id="IPR023870">
    <property type="entry name" value="PGA_export_porin_PgaA"/>
</dbReference>
<accession>A0ABT6AJQ0</accession>
<protein>
    <submittedName>
        <fullName evidence="3">Poly-beta-1,6 N-acetyl-D-glucosamine export porin PgaA</fullName>
    </submittedName>
</protein>
<name>A0ABT6AJQ0_9BURK</name>
<evidence type="ECO:0000313" key="4">
    <source>
        <dbReference type="Proteomes" id="UP001216674"/>
    </source>
</evidence>
<gene>
    <name evidence="3" type="primary">pgaA</name>
    <name evidence="3" type="ORF">P3W85_07710</name>
</gene>
<dbReference type="InterPro" id="IPR011990">
    <property type="entry name" value="TPR-like_helical_dom_sf"/>
</dbReference>
<feature type="chain" id="PRO_5045643717" evidence="1">
    <location>
        <begin position="32"/>
        <end position="681"/>
    </location>
</feature>
<reference evidence="3 4" key="1">
    <citation type="submission" date="2023-03" db="EMBL/GenBank/DDBJ databases">
        <title>Draft assemblies of triclosan tolerant bacteria isolated from returned activated sludge.</title>
        <authorList>
            <person name="Van Hamelsveld S."/>
        </authorList>
    </citation>
    <scope>NUCLEOTIDE SEQUENCE [LARGE SCALE GENOMIC DNA]</scope>
    <source>
        <strain evidence="3 4">GW210010_S58</strain>
    </source>
</reference>
<keyword evidence="4" id="KW-1185">Reference proteome</keyword>
<proteinExistence type="predicted"/>
<dbReference type="Proteomes" id="UP001216674">
    <property type="component" value="Unassembled WGS sequence"/>
</dbReference>
<keyword evidence="1" id="KW-0732">Signal</keyword>
<comment type="caution">
    <text evidence="3">The sequence shown here is derived from an EMBL/GenBank/DDBJ whole genome shotgun (WGS) entry which is preliminary data.</text>
</comment>
<feature type="domain" description="PgaA membrane beta barrel" evidence="2">
    <location>
        <begin position="408"/>
        <end position="678"/>
    </location>
</feature>
<evidence type="ECO:0000313" key="3">
    <source>
        <dbReference type="EMBL" id="MDF3832830.1"/>
    </source>
</evidence>
<dbReference type="InterPro" id="IPR049003">
    <property type="entry name" value="PgaA_barrel"/>
</dbReference>
<dbReference type="SUPFAM" id="SSF48452">
    <property type="entry name" value="TPR-like"/>
    <property type="match status" value="2"/>
</dbReference>
<dbReference type="Pfam" id="PF21197">
    <property type="entry name" value="PgaA_barrel"/>
    <property type="match status" value="1"/>
</dbReference>
<feature type="signal peptide" evidence="1">
    <location>
        <begin position="1"/>
        <end position="31"/>
    </location>
</feature>
<dbReference type="RefSeq" id="WP_276264337.1">
    <property type="nucleotide sequence ID" value="NZ_JARJLM010000133.1"/>
</dbReference>
<sequence>MKASQQSRKRLRTTLKATALLLALFAREHCAAETAAQAAPRAQPAARMAQPAPASGREQLRERIFALAEAGSPKLALEQAATHPDVFAPRDLLLLEHLVVAQQIRWARQQASASNDPDRLVPADGALAAADALLVRIPAGDEYDGVRRAAQADRMTALSVRGRMKEATALYEQLSLAPEPLPAAAYVAAGDAYAYLEKPDLAEHAYKQGLQSVVEPLKQTTEPYALSLPAVQESLFFAYLDQGHYEEARELVATMARNTPSHTDLSEDADKINPEYGRVKKLQAQYLLYTNHVQEGLEALDALRKDAPFDPSFLTARADGSLVLERPYASQSIYRQAQADHPGDIESLVGIGKSALQLYQYDQAKAVAAAFDGNFPDNNSVMNFQRDYHVYERPQLIIDAIGERGNAVLADQAWGVDTRLYSSPLAEYWRVFAHQYSGRADTADGQSVSRVRNGIGGDYRRDGWEASAEVHQSAGGNGKTGGTGTLAFRPNDHWRFGASADSDDNALPWKAYQVGVTGRTARASARYSQDDARYFNVMYGVSRYSDTNLHQEWEGTWYQRLMNQPRHQVSIWLDVGSTSNNLNNTAYFNPRRDYTAQLRTMYQWTPWRYAEKSFSQRVYATVGGYKEDGFGDSMLWEVRLEQYWQLGRKASLTYGVGVGSKRYDATRETSKLIYVNLNIPL</sequence>